<gene>
    <name evidence="5" type="ORF">QOZ88_05220</name>
</gene>
<feature type="region of interest" description="Disordered" evidence="2">
    <location>
        <begin position="56"/>
        <end position="87"/>
    </location>
</feature>
<proteinExistence type="predicted"/>
<keyword evidence="1" id="KW-0175">Coiled coil</keyword>
<reference evidence="6" key="1">
    <citation type="submission" date="2023-05" db="EMBL/GenBank/DDBJ databases">
        <title>Draft genome of Pseudofrankia sp. BMG5.37.</title>
        <authorList>
            <person name="Gtari M."/>
            <person name="Ghodhbane F."/>
            <person name="Sbissi I."/>
        </authorList>
    </citation>
    <scope>NUCLEOTIDE SEQUENCE [LARGE SCALE GENOMIC DNA]</scope>
    <source>
        <strain evidence="6">BMG 814</strain>
    </source>
</reference>
<evidence type="ECO:0000259" key="4">
    <source>
        <dbReference type="Pfam" id="PF14257"/>
    </source>
</evidence>
<feature type="coiled-coil region" evidence="1">
    <location>
        <begin position="207"/>
        <end position="234"/>
    </location>
</feature>
<evidence type="ECO:0000256" key="1">
    <source>
        <dbReference type="SAM" id="Coils"/>
    </source>
</evidence>
<protein>
    <submittedName>
        <fullName evidence="5">DUF4349 domain-containing protein</fullName>
    </submittedName>
</protein>
<dbReference type="Pfam" id="PF14257">
    <property type="entry name" value="DUF4349"/>
    <property type="match status" value="1"/>
</dbReference>
<dbReference type="InterPro" id="IPR025645">
    <property type="entry name" value="DUF4349"/>
</dbReference>
<keyword evidence="3" id="KW-0472">Membrane</keyword>
<feature type="transmembrane region" description="Helical" evidence="3">
    <location>
        <begin position="269"/>
        <end position="299"/>
    </location>
</feature>
<evidence type="ECO:0000313" key="5">
    <source>
        <dbReference type="EMBL" id="MDP5182030.1"/>
    </source>
</evidence>
<accession>A0ABT9I8X3</accession>
<dbReference type="Proteomes" id="UP001233673">
    <property type="component" value="Unassembled WGS sequence"/>
</dbReference>
<keyword evidence="3" id="KW-1133">Transmembrane helix</keyword>
<dbReference type="EMBL" id="JASNFN010000004">
    <property type="protein sequence ID" value="MDP5182030.1"/>
    <property type="molecule type" value="Genomic_DNA"/>
</dbReference>
<evidence type="ECO:0000256" key="2">
    <source>
        <dbReference type="SAM" id="MobiDB-lite"/>
    </source>
</evidence>
<feature type="domain" description="DUF4349" evidence="4">
    <location>
        <begin position="87"/>
        <end position="298"/>
    </location>
</feature>
<dbReference type="RefSeq" id="WP_305998737.1">
    <property type="nucleotide sequence ID" value="NZ_JASNFN010000004.1"/>
</dbReference>
<keyword evidence="6" id="KW-1185">Reference proteome</keyword>
<evidence type="ECO:0000256" key="3">
    <source>
        <dbReference type="SAM" id="Phobius"/>
    </source>
</evidence>
<name>A0ABT9I8X3_9ACTN</name>
<organism evidence="5 6">
    <name type="scientific">Blastococcus carthaginiensis</name>
    <dbReference type="NCBI Taxonomy" id="3050034"/>
    <lineage>
        <taxon>Bacteria</taxon>
        <taxon>Bacillati</taxon>
        <taxon>Actinomycetota</taxon>
        <taxon>Actinomycetes</taxon>
        <taxon>Geodermatophilales</taxon>
        <taxon>Geodermatophilaceae</taxon>
        <taxon>Blastococcus</taxon>
    </lineage>
</organism>
<comment type="caution">
    <text evidence="5">The sequence shown here is derived from an EMBL/GenBank/DDBJ whole genome shotgun (WGS) entry which is preliminary data.</text>
</comment>
<sequence length="319" mass="32476">METVPAPSRPEHRPFHSRIDAGRWLDRRPAVRTAKHLLAPVALVLALLVGCTGSSGSESGAADGATGGGAVAPEVAVPGSDEAADDRQVVTTASTSVAVDDPAEGAQQVSELVESVGGRVDERTVQATSGVDGAEGVVADLVVRVPADELTGVLADLEELGDVSSVSVSRSDVTATVVDLDARITALQASVARLLALMDDAATTEALLEAEQALSQRQQELESLQSRRAALADQVELSTLHVHLEPFGVAPAGGPDGFLDGLATGWRSLVAVAGGAVVVLGVVLPWLVLAALVAVAVVVPLRRARRRAAAPPPAAAPEG</sequence>
<keyword evidence="3" id="KW-0812">Transmembrane</keyword>
<evidence type="ECO:0000313" key="6">
    <source>
        <dbReference type="Proteomes" id="UP001233673"/>
    </source>
</evidence>